<proteinExistence type="predicted"/>
<reference evidence="2 3" key="1">
    <citation type="submission" date="2018-07" db="EMBL/GenBank/DDBJ databases">
        <title>Genomic and Epidemiologic Investigation of an Indolent Hospital Outbreak.</title>
        <authorList>
            <person name="Johnson R.C."/>
            <person name="Deming C."/>
            <person name="Conlan S."/>
            <person name="Zellmer C.J."/>
            <person name="Michelin A.V."/>
            <person name="Lee-Lin S."/>
            <person name="Thomas P.J."/>
            <person name="Park M."/>
            <person name="Weingarten R.A."/>
            <person name="Less J."/>
            <person name="Dekker J.P."/>
            <person name="Frank K.M."/>
            <person name="Musser K.A."/>
            <person name="Mcquiston J.R."/>
            <person name="Henderson D.K."/>
            <person name="Lau A.F."/>
            <person name="Palmore T.N."/>
            <person name="Segre J.A."/>
        </authorList>
    </citation>
    <scope>NUCLEOTIDE SEQUENCE [LARGE SCALE GENOMIC DNA]</scope>
    <source>
        <strain evidence="2 3">SK-CDC1_0717</strain>
    </source>
</reference>
<sequence length="180" mass="20465">MSQEKRALGDDQDAESAVRQPAEDICASTIGATMRMVRKFRKLRAADIARDMDMPLRSYEYLESGKGRVSFERVMSFARATDVDGWALLASVPMGSPEFALRCADNKLMTILLVTMKELEEELGNDLKYLQPGTLIGAFSRLSKDLVQHVRKRDQYAELWLSEKSSLLETGIRDRRKKTR</sequence>
<dbReference type="AlphaFoldDB" id="A0A430G097"/>
<evidence type="ECO:0000313" key="2">
    <source>
        <dbReference type="EMBL" id="RSY79355.1"/>
    </source>
</evidence>
<dbReference type="GO" id="GO:0003677">
    <property type="term" value="F:DNA binding"/>
    <property type="evidence" value="ECO:0007669"/>
    <property type="project" value="InterPro"/>
</dbReference>
<dbReference type="RefSeq" id="WP_126005313.1">
    <property type="nucleotide sequence ID" value="NZ_QQYZ01000020.1"/>
</dbReference>
<dbReference type="InterPro" id="IPR010982">
    <property type="entry name" value="Lambda_DNA-bd_dom_sf"/>
</dbReference>
<accession>A0A430G097</accession>
<name>A0A430G097_9SPHN</name>
<feature type="region of interest" description="Disordered" evidence="1">
    <location>
        <begin position="1"/>
        <end position="20"/>
    </location>
</feature>
<dbReference type="Gene3D" id="1.10.260.40">
    <property type="entry name" value="lambda repressor-like DNA-binding domains"/>
    <property type="match status" value="1"/>
</dbReference>
<dbReference type="EMBL" id="QQYZ01000020">
    <property type="protein sequence ID" value="RSY79355.1"/>
    <property type="molecule type" value="Genomic_DNA"/>
</dbReference>
<organism evidence="2 3">
    <name type="scientific">Sphingomonas koreensis</name>
    <dbReference type="NCBI Taxonomy" id="93064"/>
    <lineage>
        <taxon>Bacteria</taxon>
        <taxon>Pseudomonadati</taxon>
        <taxon>Pseudomonadota</taxon>
        <taxon>Alphaproteobacteria</taxon>
        <taxon>Sphingomonadales</taxon>
        <taxon>Sphingomonadaceae</taxon>
        <taxon>Sphingomonas</taxon>
    </lineage>
</organism>
<comment type="caution">
    <text evidence="2">The sequence shown here is derived from an EMBL/GenBank/DDBJ whole genome shotgun (WGS) entry which is preliminary data.</text>
</comment>
<dbReference type="Proteomes" id="UP000287746">
    <property type="component" value="Unassembled WGS sequence"/>
</dbReference>
<dbReference type="SUPFAM" id="SSF47413">
    <property type="entry name" value="lambda repressor-like DNA-binding domains"/>
    <property type="match status" value="1"/>
</dbReference>
<protein>
    <submittedName>
        <fullName evidence="2">XRE family transcriptional regulator</fullName>
    </submittedName>
</protein>
<evidence type="ECO:0000313" key="3">
    <source>
        <dbReference type="Proteomes" id="UP000287746"/>
    </source>
</evidence>
<gene>
    <name evidence="2" type="ORF">DAH66_17470</name>
</gene>
<evidence type="ECO:0000256" key="1">
    <source>
        <dbReference type="SAM" id="MobiDB-lite"/>
    </source>
</evidence>